<dbReference type="STRING" id="623744.A0A553RDK0"/>
<keyword evidence="3" id="KW-1185">Reference proteome</keyword>
<evidence type="ECO:0000313" key="3">
    <source>
        <dbReference type="Proteomes" id="UP000316079"/>
    </source>
</evidence>
<comment type="caution">
    <text evidence="2">The sequence shown here is derived from an EMBL/GenBank/DDBJ whole genome shotgun (WGS) entry which is preliminary data.</text>
</comment>
<feature type="compositionally biased region" description="Pro residues" evidence="1">
    <location>
        <begin position="182"/>
        <end position="191"/>
    </location>
</feature>
<dbReference type="EMBL" id="SRMA01024593">
    <property type="protein sequence ID" value="TRZ00269.1"/>
    <property type="molecule type" value="Genomic_DNA"/>
</dbReference>
<feature type="region of interest" description="Disordered" evidence="1">
    <location>
        <begin position="300"/>
        <end position="320"/>
    </location>
</feature>
<sequence length="590" mass="66479">MGRRAADHPTPVPVLGEPALVGTRVWRTMPFGTSSMAAMTLVHHCNVGVQTSPKMRNQLQLDGKHTNEENITMQATKDPDINVDHRKEQTKSIIIKQRSLETKMKKGVTFEGLEKDFYKNIKNEKQHNNCSSLTLSAMANYMPKQKKSCFFTNGSVVDPEVMGGISSDISEGEEFSKGKKIPLPPRSPPERPPVMICSTCGGKQYPASAEIDNKTKKMAVSASAYSLGLQLRDSSPLYPGKDIQIESHNARSVTQSDLHPMSPNLHPYLSMNTNKEWPLSRLPAQQSEVSNLTNHHAVKRESSVDTNINQSSRSSALNAQTLTIPEKEDRGSFLNTHKAENSCPCIPPQIDRAETILSDPSSRKHDHPVSALQLLPASPYFGNRRDSKNKLEMVEASLQSNKDRVTTLLNIIQDLEMNHALSKGVEYEFRQQEGRFKELLHSLCPHTMERTEEYEESLLTSLIQNHKLHRLKANLMSQVKPENQAQTVCKNQCQIQTPNQNSVTKSQNQTRSETKIQSHSQIQLQPQTSFSSQSEILSQILPPFPIMSQIQPQNQAQTHSQNQCLFKAKIKRKKLCRKLFGWLPHRVYLK</sequence>
<accession>A0A553RDK0</accession>
<dbReference type="AlphaFoldDB" id="A0A553RDK0"/>
<dbReference type="PANTHER" id="PTHR28682:SF2">
    <property type="entry name" value="PROTEIN INSYN2B"/>
    <property type="match status" value="1"/>
</dbReference>
<dbReference type="InterPro" id="IPR029337">
    <property type="entry name" value="INSYN2"/>
</dbReference>
<feature type="compositionally biased region" description="Polar residues" evidence="1">
    <location>
        <begin position="304"/>
        <end position="320"/>
    </location>
</feature>
<feature type="region of interest" description="Disordered" evidence="1">
    <location>
        <begin position="169"/>
        <end position="191"/>
    </location>
</feature>
<dbReference type="PANTHER" id="PTHR28682">
    <property type="entry name" value="INHIBITORY SYNAPTIC FACTOR 2A-RELATED"/>
    <property type="match status" value="1"/>
</dbReference>
<reference evidence="2 3" key="1">
    <citation type="journal article" date="2019" name="Sci. Data">
        <title>Hybrid genome assembly and annotation of Danionella translucida.</title>
        <authorList>
            <person name="Kadobianskyi M."/>
            <person name="Schulze L."/>
            <person name="Schuelke M."/>
            <person name="Judkewitz B."/>
        </authorList>
    </citation>
    <scope>NUCLEOTIDE SEQUENCE [LARGE SCALE GENOMIC DNA]</scope>
    <source>
        <strain evidence="2 3">Bolton</strain>
    </source>
</reference>
<gene>
    <name evidence="2" type="ORF">DNTS_003719</name>
</gene>
<name>A0A553RDK0_9TELE</name>
<proteinExistence type="predicted"/>
<protein>
    <submittedName>
        <fullName evidence="2">Uncharacterized protein</fullName>
    </submittedName>
</protein>
<organism evidence="2 3">
    <name type="scientific">Danionella cerebrum</name>
    <dbReference type="NCBI Taxonomy" id="2873325"/>
    <lineage>
        <taxon>Eukaryota</taxon>
        <taxon>Metazoa</taxon>
        <taxon>Chordata</taxon>
        <taxon>Craniata</taxon>
        <taxon>Vertebrata</taxon>
        <taxon>Euteleostomi</taxon>
        <taxon>Actinopterygii</taxon>
        <taxon>Neopterygii</taxon>
        <taxon>Teleostei</taxon>
        <taxon>Ostariophysi</taxon>
        <taxon>Cypriniformes</taxon>
        <taxon>Danionidae</taxon>
        <taxon>Danioninae</taxon>
        <taxon>Danionella</taxon>
    </lineage>
</organism>
<dbReference type="OrthoDB" id="8924994at2759"/>
<evidence type="ECO:0000313" key="2">
    <source>
        <dbReference type="EMBL" id="TRZ00269.1"/>
    </source>
</evidence>
<dbReference type="Proteomes" id="UP000316079">
    <property type="component" value="Unassembled WGS sequence"/>
</dbReference>
<evidence type="ECO:0000256" key="1">
    <source>
        <dbReference type="SAM" id="MobiDB-lite"/>
    </source>
</evidence>